<organism evidence="2 3">
    <name type="scientific">Campylobacter cuniculorum DSM 23162 = LMG 24588</name>
    <dbReference type="NCBI Taxonomy" id="1121267"/>
    <lineage>
        <taxon>Bacteria</taxon>
        <taxon>Pseudomonadati</taxon>
        <taxon>Campylobacterota</taxon>
        <taxon>Epsilonproteobacteria</taxon>
        <taxon>Campylobacterales</taxon>
        <taxon>Campylobacteraceae</taxon>
        <taxon>Campylobacter</taxon>
    </lineage>
</organism>
<protein>
    <submittedName>
        <fullName evidence="2">Flagellar hook-associated protein</fullName>
    </submittedName>
</protein>
<dbReference type="Pfam" id="PF00669">
    <property type="entry name" value="Flagellin_N"/>
    <property type="match status" value="1"/>
</dbReference>
<sequence length="762" mass="83827">MRVTNKLNFTTSLNNNIGGQNALYKIMQQLSSGLKIQNSYEDASVYIDNTRLEYELKTIEQVKEATSRAQELTKNSMSALKDMIGQLEKFKVKMTAAASDGNSQTSREAIANELKRIKESILRLANTSINGQYLFSGTQVANKPFDSLGNYFGDKNYLNVVTGSGTQSRYNVSGWDLFYKADNDYKKQITTNVSFYDNRYDLNQNPDQTKYLNSESKWQDLIGQNYVNDKGLDIDADFIYEDSRLDFPPSTLYVQGTRPDGTSFKSALLVGKDDTIEDVMETIGALYGNTSTSKVVDVSINDSGQIQITDLKQGNNQLDFHAVAYTPQTETTQELKGLIEFANANGLSMEDLTNQAMQEAMAAANANGDITKIPDSVTFQPVDAAGNGIVDANGNPVLVTLNLHRTDFIKSNMTDTDGNAANGADYDNVYFEKNGNNVRANVSQVIKGSNEYATDTTKLSEVMAKDSLNGTTLTLQVNSKGGNTYEVAIDLENSMVSYVDAAGATISFPIMHTDPTTLNSGVVTPSNDITYKQINDIIGLFASDRMPTANINPVAGQVTQADYEAYQGLLNDSKSSVEVVMDYKGRISVTDKLSTGTNIEISLRDSSSGQFPQPPYNATANTQDGPNFSFSANNALVIDEPNVDMVRDLDAMIDSVLKGNMRADSESTDPRNTGMQGALERLEHLEDHLRKLNTTIGAYHNDIENVNTRALFLNVNVQSIKRDVIDADYAECYMNLMQTQMAYQSSLKASTTLMQLSLLNYM</sequence>
<evidence type="ECO:0000313" key="2">
    <source>
        <dbReference type="EMBL" id="ARJ56574.1"/>
    </source>
</evidence>
<dbReference type="InterPro" id="IPR001492">
    <property type="entry name" value="Flagellin"/>
</dbReference>
<dbReference type="Gene3D" id="1.20.1330.10">
    <property type="entry name" value="f41 fragment of flagellin, N-terminal domain"/>
    <property type="match status" value="2"/>
</dbReference>
<dbReference type="NCBIfam" id="NF011282">
    <property type="entry name" value="PRK14692.1"/>
    <property type="match status" value="1"/>
</dbReference>
<dbReference type="GO" id="GO:0005198">
    <property type="term" value="F:structural molecule activity"/>
    <property type="evidence" value="ECO:0007669"/>
    <property type="project" value="InterPro"/>
</dbReference>
<dbReference type="PANTHER" id="PTHR42792:SF1">
    <property type="entry name" value="FLAGELLAR HOOK-ASSOCIATED PROTEIN 3"/>
    <property type="match status" value="1"/>
</dbReference>
<evidence type="ECO:0000313" key="3">
    <source>
        <dbReference type="Proteomes" id="UP000192902"/>
    </source>
</evidence>
<keyword evidence="2" id="KW-0966">Cell projection</keyword>
<proteinExistence type="predicted"/>
<dbReference type="eggNOG" id="COG1344">
    <property type="taxonomic scope" value="Bacteria"/>
</dbReference>
<dbReference type="OrthoDB" id="9758307at2"/>
<accession>A0A1W6BWX3</accession>
<dbReference type="RefSeq" id="WP_027306393.1">
    <property type="nucleotide sequence ID" value="NZ_CP020867.1"/>
</dbReference>
<dbReference type="EMBL" id="CP020867">
    <property type="protein sequence ID" value="ARJ56574.1"/>
    <property type="molecule type" value="Genomic_DNA"/>
</dbReference>
<dbReference type="InterPro" id="IPR001029">
    <property type="entry name" value="Flagellin_N"/>
</dbReference>
<dbReference type="STRING" id="1121267.CCUN_0968"/>
<feature type="domain" description="Flagellin N-terminal" evidence="1">
    <location>
        <begin position="12"/>
        <end position="139"/>
    </location>
</feature>
<dbReference type="GO" id="GO:0009288">
    <property type="term" value="C:bacterial-type flagellum"/>
    <property type="evidence" value="ECO:0007669"/>
    <property type="project" value="InterPro"/>
</dbReference>
<dbReference type="SUPFAM" id="SSF64518">
    <property type="entry name" value="Phase 1 flagellin"/>
    <property type="match status" value="1"/>
</dbReference>
<dbReference type="Proteomes" id="UP000192902">
    <property type="component" value="Chromosome"/>
</dbReference>
<dbReference type="KEGG" id="ccun:CCUN_0968"/>
<evidence type="ECO:0000259" key="1">
    <source>
        <dbReference type="Pfam" id="PF00669"/>
    </source>
</evidence>
<reference evidence="2 3" key="1">
    <citation type="submission" date="2017-04" db="EMBL/GenBank/DDBJ databases">
        <title>Complete genome sequence of the Campylobacter cuniculorum type strain LMG24588.</title>
        <authorList>
            <person name="Miller W.G."/>
            <person name="Yee E."/>
            <person name="Revez J."/>
            <person name="Bono J.L."/>
            <person name="Rossi M."/>
        </authorList>
    </citation>
    <scope>NUCLEOTIDE SEQUENCE [LARGE SCALE GENOMIC DNA]</scope>
    <source>
        <strain evidence="2 3">LMG 24588</strain>
    </source>
</reference>
<keyword evidence="2" id="KW-0282">Flagellum</keyword>
<name>A0A1W6BWX3_9BACT</name>
<gene>
    <name evidence="2" type="primary">flgL</name>
    <name evidence="2" type="ORF">CCUN_0968</name>
</gene>
<dbReference type="AlphaFoldDB" id="A0A1W6BWX3"/>
<keyword evidence="2" id="KW-0969">Cilium</keyword>
<dbReference type="PANTHER" id="PTHR42792">
    <property type="entry name" value="FLAGELLIN"/>
    <property type="match status" value="1"/>
</dbReference>